<dbReference type="PANTHER" id="PTHR43228">
    <property type="entry name" value="TWO-COMPONENT RESPONSE REGULATOR"/>
    <property type="match status" value="1"/>
</dbReference>
<feature type="domain" description="ANTAR" evidence="5">
    <location>
        <begin position="125"/>
        <end position="186"/>
    </location>
</feature>
<dbReference type="InterPro" id="IPR052048">
    <property type="entry name" value="ST_Response_Regulator"/>
</dbReference>
<dbReference type="PANTHER" id="PTHR43228:SF6">
    <property type="entry name" value="RESPONSE REGULATOR RECEIVER"/>
    <property type="match status" value="1"/>
</dbReference>
<evidence type="ECO:0000313" key="7">
    <source>
        <dbReference type="Proteomes" id="UP000323521"/>
    </source>
</evidence>
<dbReference type="OrthoDB" id="9779069at2"/>
<protein>
    <recommendedName>
        <fullName evidence="1">Stage 0 sporulation protein A homolog</fullName>
    </recommendedName>
</protein>
<dbReference type="KEGG" id="fwa:DCMF_11630"/>
<reference evidence="6 7" key="1">
    <citation type="submission" date="2016-10" db="EMBL/GenBank/DDBJ databases">
        <title>Complete Genome Sequence of Peptococcaceae strain DCMF.</title>
        <authorList>
            <person name="Edwards R.J."/>
            <person name="Holland S.I."/>
            <person name="Deshpande N.P."/>
            <person name="Wong Y.K."/>
            <person name="Ertan H."/>
            <person name="Manefield M."/>
            <person name="Russell T.L."/>
            <person name="Lee M.J."/>
        </authorList>
    </citation>
    <scope>NUCLEOTIDE SEQUENCE [LARGE SCALE GENOMIC DNA]</scope>
    <source>
        <strain evidence="6 7">DCMF</strain>
    </source>
</reference>
<dbReference type="AlphaFoldDB" id="A0A3G1KS54"/>
<dbReference type="Pfam" id="PF03861">
    <property type="entry name" value="ANTAR"/>
    <property type="match status" value="1"/>
</dbReference>
<dbReference type="InterPro" id="IPR005561">
    <property type="entry name" value="ANTAR"/>
</dbReference>
<dbReference type="InterPro" id="IPR008327">
    <property type="entry name" value="Sig_transdc_resp-reg_antiterm"/>
</dbReference>
<organism evidence="6 7">
    <name type="scientific">Formimonas warabiya</name>
    <dbReference type="NCBI Taxonomy" id="1761012"/>
    <lineage>
        <taxon>Bacteria</taxon>
        <taxon>Bacillati</taxon>
        <taxon>Bacillota</taxon>
        <taxon>Clostridia</taxon>
        <taxon>Eubacteriales</taxon>
        <taxon>Peptococcaceae</taxon>
        <taxon>Candidatus Formimonas</taxon>
    </lineage>
</organism>
<dbReference type="GO" id="GO:0003723">
    <property type="term" value="F:RNA binding"/>
    <property type="evidence" value="ECO:0007669"/>
    <property type="project" value="InterPro"/>
</dbReference>
<dbReference type="InterPro" id="IPR001789">
    <property type="entry name" value="Sig_transdc_resp-reg_receiver"/>
</dbReference>
<evidence type="ECO:0000256" key="2">
    <source>
        <dbReference type="ARBA" id="ARBA00024867"/>
    </source>
</evidence>
<accession>A0A3G1KS54</accession>
<dbReference type="InterPro" id="IPR011006">
    <property type="entry name" value="CheY-like_superfamily"/>
</dbReference>
<evidence type="ECO:0000259" key="4">
    <source>
        <dbReference type="PROSITE" id="PS50110"/>
    </source>
</evidence>
<comment type="function">
    <text evidence="2">May play the central regulatory role in sporulation. It may be an element of the effector pathway responsible for the activation of sporulation genes in response to nutritional stress. Spo0A may act in concert with spo0H (a sigma factor) to control the expression of some genes that are critical to the sporulation process.</text>
</comment>
<dbReference type="PIRSF" id="PIRSF036382">
    <property type="entry name" value="RR_antiterm"/>
    <property type="match status" value="1"/>
</dbReference>
<keyword evidence="7" id="KW-1185">Reference proteome</keyword>
<dbReference type="PROSITE" id="PS50110">
    <property type="entry name" value="RESPONSE_REGULATORY"/>
    <property type="match status" value="1"/>
</dbReference>
<feature type="modified residue" description="4-aspartylphosphate" evidence="3">
    <location>
        <position position="55"/>
    </location>
</feature>
<dbReference type="Gene3D" id="1.10.10.10">
    <property type="entry name" value="Winged helix-like DNA-binding domain superfamily/Winged helix DNA-binding domain"/>
    <property type="match status" value="1"/>
</dbReference>
<evidence type="ECO:0000256" key="3">
    <source>
        <dbReference type="PROSITE-ProRule" id="PRU00169"/>
    </source>
</evidence>
<name>A0A3G1KS54_FORW1</name>
<evidence type="ECO:0000313" key="6">
    <source>
        <dbReference type="EMBL" id="ATW25332.1"/>
    </source>
</evidence>
<keyword evidence="3" id="KW-0597">Phosphoprotein</keyword>
<dbReference type="SMART" id="SM00448">
    <property type="entry name" value="REC"/>
    <property type="match status" value="1"/>
</dbReference>
<proteinExistence type="predicted"/>
<dbReference type="RefSeq" id="WP_148134587.1">
    <property type="nucleotide sequence ID" value="NZ_CP017634.1"/>
</dbReference>
<sequence length="193" mass="21320">MRQLRVLLAEDEPITQLDIKEMLEEEGFIVVGECGDGQSAVNLAKALKPDLVIMDIKMPGMNGIEAAEVLGREKVAPVLLLTAYSSPEFVNRAGAAGVLAYLVKPVTKNSLIPACHIAVGRYEEFSVLREENANLQDALEARKLIERAKGLLQKKYLLNEERAFKKIRQISMDQNKSMKEVAKAIILSLDSKA</sequence>
<dbReference type="Proteomes" id="UP000323521">
    <property type="component" value="Chromosome"/>
</dbReference>
<dbReference type="Gene3D" id="3.40.50.2300">
    <property type="match status" value="1"/>
</dbReference>
<dbReference type="SMART" id="SM01012">
    <property type="entry name" value="ANTAR"/>
    <property type="match status" value="1"/>
</dbReference>
<dbReference type="SUPFAM" id="SSF52172">
    <property type="entry name" value="CheY-like"/>
    <property type="match status" value="1"/>
</dbReference>
<dbReference type="EMBL" id="CP017634">
    <property type="protein sequence ID" value="ATW25332.1"/>
    <property type="molecule type" value="Genomic_DNA"/>
</dbReference>
<dbReference type="GO" id="GO:0000160">
    <property type="term" value="P:phosphorelay signal transduction system"/>
    <property type="evidence" value="ECO:0007669"/>
    <property type="project" value="InterPro"/>
</dbReference>
<dbReference type="InterPro" id="IPR036388">
    <property type="entry name" value="WH-like_DNA-bd_sf"/>
</dbReference>
<dbReference type="PROSITE" id="PS50921">
    <property type="entry name" value="ANTAR"/>
    <property type="match status" value="1"/>
</dbReference>
<evidence type="ECO:0000259" key="5">
    <source>
        <dbReference type="PROSITE" id="PS50921"/>
    </source>
</evidence>
<feature type="domain" description="Response regulatory" evidence="4">
    <location>
        <begin position="5"/>
        <end position="119"/>
    </location>
</feature>
<dbReference type="Pfam" id="PF00072">
    <property type="entry name" value="Response_reg"/>
    <property type="match status" value="1"/>
</dbReference>
<evidence type="ECO:0000256" key="1">
    <source>
        <dbReference type="ARBA" id="ARBA00018672"/>
    </source>
</evidence>
<gene>
    <name evidence="6" type="ORF">DCMF_11630</name>
</gene>